<comment type="catalytic activity">
    <reaction evidence="7">
        <text>(6S)-5-methyl-5,6,7,8-tetrahydrofolate + NAD(+) = (6R)-5,10-methylene-5,6,7,8-tetrahydrofolate + NADH + H(+)</text>
        <dbReference type="Rhea" id="RHEA:19821"/>
        <dbReference type="ChEBI" id="CHEBI:15378"/>
        <dbReference type="ChEBI" id="CHEBI:15636"/>
        <dbReference type="ChEBI" id="CHEBI:18608"/>
        <dbReference type="ChEBI" id="CHEBI:57540"/>
        <dbReference type="ChEBI" id="CHEBI:57945"/>
        <dbReference type="EC" id="1.5.1.54"/>
    </reaction>
    <physiologicalReaction direction="right-to-left" evidence="7">
        <dbReference type="Rhea" id="RHEA:19823"/>
    </physiologicalReaction>
</comment>
<evidence type="ECO:0000256" key="4">
    <source>
        <dbReference type="ARBA" id="ARBA00022630"/>
    </source>
</evidence>
<sequence length="313" mass="33971">MPPPLSASAPSDADDAPASVRRPPRRLTLSYELFPPRSDVQARTLPDTIERLAATGPDFVSVTYGAAGPRRATTTELLRFLVDQTPLRPLAHLTCVGNTEEQLREIIDEFLSAGVRGILAIRGDIPDGLGWPPPGALRYGHHLVRLIREVEAERAIELAAGRVSIGVAAYPNGHPDSPGPRHDIDVLLAKQRAGADFAISQQFYAPGEYLALLRRAELAGVRLPILPGIMPLTEPGRILKLSRLAQIEPPAALLHELELARDETERHRLGVAATVRLIRAVLDEGAPGLHLYTFNNHRAALDVLDELGWPSAA</sequence>
<comment type="cofactor">
    <cofactor evidence="1 8">
        <name>FAD</name>
        <dbReference type="ChEBI" id="CHEBI:57692"/>
    </cofactor>
</comment>
<evidence type="ECO:0000256" key="6">
    <source>
        <dbReference type="ARBA" id="ARBA00023002"/>
    </source>
</evidence>
<dbReference type="GO" id="GO:0005829">
    <property type="term" value="C:cytosol"/>
    <property type="evidence" value="ECO:0007669"/>
    <property type="project" value="TreeGrafter"/>
</dbReference>
<dbReference type="GO" id="GO:0071949">
    <property type="term" value="F:FAD binding"/>
    <property type="evidence" value="ECO:0007669"/>
    <property type="project" value="TreeGrafter"/>
</dbReference>
<dbReference type="Pfam" id="PF02219">
    <property type="entry name" value="MTHFR"/>
    <property type="match status" value="1"/>
</dbReference>
<dbReference type="GO" id="GO:0009086">
    <property type="term" value="P:methionine biosynthetic process"/>
    <property type="evidence" value="ECO:0007669"/>
    <property type="project" value="TreeGrafter"/>
</dbReference>
<evidence type="ECO:0000313" key="11">
    <source>
        <dbReference type="Proteomes" id="UP000616114"/>
    </source>
</evidence>
<evidence type="ECO:0000256" key="5">
    <source>
        <dbReference type="ARBA" id="ARBA00022827"/>
    </source>
</evidence>
<keyword evidence="4 8" id="KW-0285">Flavoprotein</keyword>
<dbReference type="GO" id="GO:0035999">
    <property type="term" value="P:tetrahydrofolate interconversion"/>
    <property type="evidence" value="ECO:0007669"/>
    <property type="project" value="UniProtKB-UniPathway"/>
</dbReference>
<evidence type="ECO:0000313" key="10">
    <source>
        <dbReference type="EMBL" id="GGA11228.1"/>
    </source>
</evidence>
<dbReference type="EMBL" id="BMFY01000004">
    <property type="protein sequence ID" value="GGA11228.1"/>
    <property type="molecule type" value="Genomic_DNA"/>
</dbReference>
<reference evidence="10" key="2">
    <citation type="submission" date="2020-09" db="EMBL/GenBank/DDBJ databases">
        <authorList>
            <person name="Sun Q."/>
            <person name="Zhou Y."/>
        </authorList>
    </citation>
    <scope>NUCLEOTIDE SEQUENCE</scope>
    <source>
        <strain evidence="10">CGMCC 1.12785</strain>
    </source>
</reference>
<dbReference type="GO" id="GO:0106312">
    <property type="term" value="F:methylenetetrahydrofolate reductase (NADH) activity"/>
    <property type="evidence" value="ECO:0007669"/>
    <property type="project" value="UniProtKB-EC"/>
</dbReference>
<evidence type="ECO:0000256" key="1">
    <source>
        <dbReference type="ARBA" id="ARBA00001974"/>
    </source>
</evidence>
<dbReference type="InterPro" id="IPR029041">
    <property type="entry name" value="FAD-linked_oxidoreductase-like"/>
</dbReference>
<evidence type="ECO:0000256" key="7">
    <source>
        <dbReference type="ARBA" id="ARBA00048628"/>
    </source>
</evidence>
<comment type="caution">
    <text evidence="10">The sequence shown here is derived from an EMBL/GenBank/DDBJ whole genome shotgun (WGS) entry which is preliminary data.</text>
</comment>
<name>A0A8J2XK32_9MICO</name>
<reference evidence="10" key="1">
    <citation type="journal article" date="2014" name="Int. J. Syst. Evol. Microbiol.">
        <title>Complete genome sequence of Corynebacterium casei LMG S-19264T (=DSM 44701T), isolated from a smear-ripened cheese.</title>
        <authorList>
            <consortium name="US DOE Joint Genome Institute (JGI-PGF)"/>
            <person name="Walter F."/>
            <person name="Albersmeier A."/>
            <person name="Kalinowski J."/>
            <person name="Ruckert C."/>
        </authorList>
    </citation>
    <scope>NUCLEOTIDE SEQUENCE</scope>
    <source>
        <strain evidence="10">CGMCC 1.12785</strain>
    </source>
</reference>
<dbReference type="SUPFAM" id="SSF51730">
    <property type="entry name" value="FAD-linked oxidoreductase"/>
    <property type="match status" value="1"/>
</dbReference>
<dbReference type="UniPathway" id="UPA00193"/>
<evidence type="ECO:0000256" key="8">
    <source>
        <dbReference type="RuleBase" id="RU003862"/>
    </source>
</evidence>
<keyword evidence="5 8" id="KW-0274">FAD</keyword>
<dbReference type="AlphaFoldDB" id="A0A8J2XK32"/>
<evidence type="ECO:0000256" key="2">
    <source>
        <dbReference type="ARBA" id="ARBA00004777"/>
    </source>
</evidence>
<keyword evidence="6 8" id="KW-0560">Oxidoreductase</keyword>
<dbReference type="PANTHER" id="PTHR45754:SF3">
    <property type="entry name" value="METHYLENETETRAHYDROFOLATE REDUCTASE (NADPH)"/>
    <property type="match status" value="1"/>
</dbReference>
<feature type="region of interest" description="Disordered" evidence="9">
    <location>
        <begin position="1"/>
        <end position="22"/>
    </location>
</feature>
<dbReference type="Gene3D" id="3.20.20.220">
    <property type="match status" value="1"/>
</dbReference>
<dbReference type="PANTHER" id="PTHR45754">
    <property type="entry name" value="METHYLENETETRAHYDROFOLATE REDUCTASE"/>
    <property type="match status" value="1"/>
</dbReference>
<dbReference type="Proteomes" id="UP000616114">
    <property type="component" value="Unassembled WGS sequence"/>
</dbReference>
<comment type="pathway">
    <text evidence="2 8">One-carbon metabolism; tetrahydrofolate interconversion.</text>
</comment>
<keyword evidence="11" id="KW-1185">Reference proteome</keyword>
<comment type="similarity">
    <text evidence="3 8">Belongs to the methylenetetrahydrofolate reductase family.</text>
</comment>
<evidence type="ECO:0000256" key="3">
    <source>
        <dbReference type="ARBA" id="ARBA00006743"/>
    </source>
</evidence>
<protein>
    <recommendedName>
        <fullName evidence="8">Methylenetetrahydrofolate reductase</fullName>
    </recommendedName>
</protein>
<dbReference type="CDD" id="cd00537">
    <property type="entry name" value="MTHFR"/>
    <property type="match status" value="1"/>
</dbReference>
<proteinExistence type="inferred from homology"/>
<gene>
    <name evidence="10" type="ORF">GCM10011333_12590</name>
</gene>
<dbReference type="InterPro" id="IPR003171">
    <property type="entry name" value="Mehydrof_redctse-like"/>
</dbReference>
<organism evidence="10 11">
    <name type="scientific">Sediminivirga luteola</name>
    <dbReference type="NCBI Taxonomy" id="1774748"/>
    <lineage>
        <taxon>Bacteria</taxon>
        <taxon>Bacillati</taxon>
        <taxon>Actinomycetota</taxon>
        <taxon>Actinomycetes</taxon>
        <taxon>Micrococcales</taxon>
        <taxon>Brevibacteriaceae</taxon>
        <taxon>Sediminivirga</taxon>
    </lineage>
</organism>
<dbReference type="RefSeq" id="WP_188550071.1">
    <property type="nucleotide sequence ID" value="NZ_BMFY01000004.1"/>
</dbReference>
<accession>A0A8J2XK32</accession>
<feature type="compositionally biased region" description="Low complexity" evidence="9">
    <location>
        <begin position="1"/>
        <end position="21"/>
    </location>
</feature>
<evidence type="ECO:0000256" key="9">
    <source>
        <dbReference type="SAM" id="MobiDB-lite"/>
    </source>
</evidence>